<evidence type="ECO:0000313" key="3">
    <source>
        <dbReference type="Proteomes" id="UP000293360"/>
    </source>
</evidence>
<reference evidence="2 3" key="1">
    <citation type="submission" date="2018-06" db="EMBL/GenBank/DDBJ databases">
        <title>Complete Genomes of Monosporascus.</title>
        <authorList>
            <person name="Robinson A.J."/>
            <person name="Natvig D.O."/>
        </authorList>
    </citation>
    <scope>NUCLEOTIDE SEQUENCE [LARGE SCALE GENOMIC DNA]</scope>
    <source>
        <strain evidence="2 3">CBS 110550</strain>
    </source>
</reference>
<dbReference type="OrthoDB" id="4779809at2759"/>
<evidence type="ECO:0000313" key="2">
    <source>
        <dbReference type="EMBL" id="RYP08854.1"/>
    </source>
</evidence>
<proteinExistence type="predicted"/>
<gene>
    <name evidence="2" type="ORF">DL764_001651</name>
</gene>
<protein>
    <submittedName>
        <fullName evidence="2">Uncharacterized protein</fullName>
    </submittedName>
</protein>
<evidence type="ECO:0000256" key="1">
    <source>
        <dbReference type="SAM" id="MobiDB-lite"/>
    </source>
</evidence>
<name>A0A4Q4TR58_9PEZI</name>
<organism evidence="2 3">
    <name type="scientific">Monosporascus ibericus</name>
    <dbReference type="NCBI Taxonomy" id="155417"/>
    <lineage>
        <taxon>Eukaryota</taxon>
        <taxon>Fungi</taxon>
        <taxon>Dikarya</taxon>
        <taxon>Ascomycota</taxon>
        <taxon>Pezizomycotina</taxon>
        <taxon>Sordariomycetes</taxon>
        <taxon>Xylariomycetidae</taxon>
        <taxon>Xylariales</taxon>
        <taxon>Xylariales incertae sedis</taxon>
        <taxon>Monosporascus</taxon>
    </lineage>
</organism>
<dbReference type="Proteomes" id="UP000293360">
    <property type="component" value="Unassembled WGS sequence"/>
</dbReference>
<comment type="caution">
    <text evidence="2">The sequence shown here is derived from an EMBL/GenBank/DDBJ whole genome shotgun (WGS) entry which is preliminary data.</text>
</comment>
<sequence>MNSRGERIQTRCNNKKIIFIITVITRTTTTMPFRAQRAAAARVREARAARAQAAAAAEAAAAAVDSVPEPEPEPKPEGLPAPDPAAEPSTPARPPRQRPAQGARRAVPYKGYLRSALSGRSTGACYDAALLPLLTTDRSPALIRPLAVRLIAALKAGDRPAVRRLRAAVRAL</sequence>
<dbReference type="AlphaFoldDB" id="A0A4Q4TR58"/>
<feature type="region of interest" description="Disordered" evidence="1">
    <location>
        <begin position="60"/>
        <end position="105"/>
    </location>
</feature>
<dbReference type="EMBL" id="QJNU01000054">
    <property type="protein sequence ID" value="RYP08854.1"/>
    <property type="molecule type" value="Genomic_DNA"/>
</dbReference>
<keyword evidence="3" id="KW-1185">Reference proteome</keyword>
<accession>A0A4Q4TR58</accession>